<protein>
    <recommendedName>
        <fullName evidence="4">DUF1579 domain-containing protein</fullName>
    </recommendedName>
</protein>
<accession>A0A7G8PVG1</accession>
<keyword evidence="3" id="KW-1185">Reference proteome</keyword>
<evidence type="ECO:0000313" key="2">
    <source>
        <dbReference type="EMBL" id="QNJ98327.1"/>
    </source>
</evidence>
<feature type="signal peptide" evidence="1">
    <location>
        <begin position="1"/>
        <end position="22"/>
    </location>
</feature>
<dbReference type="Proteomes" id="UP000515514">
    <property type="component" value="Chromosome"/>
</dbReference>
<name>A0A7G8PVG1_9FLAO</name>
<sequence length="176" mass="20304">MKRTLFNLFVCCFVSVSVFSQSGEIPQWFLNDMESNIGVWITDNDTYVSENEPYTQYGMEWRWGIGKTSIIGRLFGVVDGKETGDFWQFRQYWDNIEGKAVLVQFGNGGVTGIGTLYPINENTMESIQTFSLPDGTNWMDRHISTLDGEILTTTSYKTGASEEWEENRTYYWKKKS</sequence>
<organism evidence="2 3">
    <name type="scientific">Constantimarinum furrinae</name>
    <dbReference type="NCBI Taxonomy" id="2562285"/>
    <lineage>
        <taxon>Bacteria</taxon>
        <taxon>Pseudomonadati</taxon>
        <taxon>Bacteroidota</taxon>
        <taxon>Flavobacteriia</taxon>
        <taxon>Flavobacteriales</taxon>
        <taxon>Flavobacteriaceae</taxon>
        <taxon>Altibacter/Constantimarinum group</taxon>
        <taxon>Constantimarinum</taxon>
    </lineage>
</organism>
<keyword evidence="1" id="KW-0732">Signal</keyword>
<dbReference type="RefSeq" id="WP_186987932.1">
    <property type="nucleotide sequence ID" value="NZ_CP052909.1"/>
</dbReference>
<evidence type="ECO:0008006" key="4">
    <source>
        <dbReference type="Google" id="ProtNLM"/>
    </source>
</evidence>
<proteinExistence type="predicted"/>
<dbReference type="KEGG" id="alti:ALE3EI_1778"/>
<dbReference type="AlphaFoldDB" id="A0A7G8PVG1"/>
<feature type="chain" id="PRO_5028914345" description="DUF1579 domain-containing protein" evidence="1">
    <location>
        <begin position="23"/>
        <end position="176"/>
    </location>
</feature>
<reference evidence="2 3" key="1">
    <citation type="submission" date="2020-04" db="EMBL/GenBank/DDBJ databases">
        <title>Genome sequence of Altibacter aquimarinus strain ALE3EI.</title>
        <authorList>
            <person name="Oh H.-M."/>
            <person name="Jang D."/>
        </authorList>
    </citation>
    <scope>NUCLEOTIDE SEQUENCE [LARGE SCALE GENOMIC DNA]</scope>
    <source>
        <strain evidence="2 3">ALE3EI</strain>
    </source>
</reference>
<evidence type="ECO:0000313" key="3">
    <source>
        <dbReference type="Proteomes" id="UP000515514"/>
    </source>
</evidence>
<gene>
    <name evidence="2" type="ORF">ALE3EI_1778</name>
</gene>
<dbReference type="EMBL" id="CP052909">
    <property type="protein sequence ID" value="QNJ98327.1"/>
    <property type="molecule type" value="Genomic_DNA"/>
</dbReference>
<evidence type="ECO:0000256" key="1">
    <source>
        <dbReference type="SAM" id="SignalP"/>
    </source>
</evidence>